<evidence type="ECO:0000256" key="6">
    <source>
        <dbReference type="ARBA" id="ARBA00023136"/>
    </source>
</evidence>
<keyword evidence="4 9" id="KW-0812">Transmembrane</keyword>
<sequence length="529" mass="56122">MTATENTEPAQPLLDLQRLGMTIRRRKRLWLSLGLLGLVCGALLAVLMPSPPTAVTRVLVVHEGDTPSDSGTLVATDVALLQTTRVATATLQRLGSDESPEEFLKTYQGTPLTNNIMEISVGAPSDGEAVAKAQALADTFIADYRARLQTAADAEAQGLVDQRDRAQSDLDAVNGTITDLSLGGASASAPQLENLYARRAELESKISDLNDQAEQARLGTPGVVAGTQVVDAAQPVPGSLLTTAGTNAVIGLALGLAVGLGLTAVFSVVRDRPVLRREISADLGASVIAQLPLPGRGVARLWRRSRTLRERRRVAVTLARLVREDGTAVSVLELGCPEAAAELALNLAEELAIDGKVVLVDDLPGRRLGRLADAAERPIRIVEADSLPLPVWPEEQHIGVGSVSPGTAWTDLGRLGTETVLVVRAGHASTLWLHTVARQLADAGIPIIGVVLVEPDPKDRSDGTLWDGLHTALRGRAGRQLPSAREEQPASDQATEVFAPVRPENGLNHTEDLPTTRFAPVRQTDVEVR</sequence>
<dbReference type="PANTHER" id="PTHR32309">
    <property type="entry name" value="TYROSINE-PROTEIN KINASE"/>
    <property type="match status" value="1"/>
</dbReference>
<dbReference type="GO" id="GO:0005886">
    <property type="term" value="C:plasma membrane"/>
    <property type="evidence" value="ECO:0007669"/>
    <property type="project" value="UniProtKB-SubCell"/>
</dbReference>
<evidence type="ECO:0000256" key="9">
    <source>
        <dbReference type="SAM" id="Phobius"/>
    </source>
</evidence>
<comment type="similarity">
    <text evidence="2">Belongs to the CpsC/CapA family.</text>
</comment>
<keyword evidence="6 9" id="KW-0472">Membrane</keyword>
<keyword evidence="12" id="KW-1185">Reference proteome</keyword>
<gene>
    <name evidence="11" type="ORF">JHE00_07240</name>
</gene>
<proteinExistence type="inferred from homology"/>
<feature type="transmembrane region" description="Helical" evidence="9">
    <location>
        <begin position="248"/>
        <end position="269"/>
    </location>
</feature>
<comment type="caution">
    <text evidence="11">The sequence shown here is derived from an EMBL/GenBank/DDBJ whole genome shotgun (WGS) entry which is preliminary data.</text>
</comment>
<accession>A0A934V4H7</accession>
<evidence type="ECO:0000256" key="7">
    <source>
        <dbReference type="SAM" id="Coils"/>
    </source>
</evidence>
<evidence type="ECO:0000256" key="5">
    <source>
        <dbReference type="ARBA" id="ARBA00022989"/>
    </source>
</evidence>
<dbReference type="Proteomes" id="UP000635245">
    <property type="component" value="Unassembled WGS sequence"/>
</dbReference>
<dbReference type="EMBL" id="JAENJH010000002">
    <property type="protein sequence ID" value="MBK1784120.1"/>
    <property type="molecule type" value="Genomic_DNA"/>
</dbReference>
<keyword evidence="5 9" id="KW-1133">Transmembrane helix</keyword>
<protein>
    <submittedName>
        <fullName evidence="11">Polysaccharide biosynthesis protein</fullName>
    </submittedName>
</protein>
<evidence type="ECO:0000256" key="4">
    <source>
        <dbReference type="ARBA" id="ARBA00022692"/>
    </source>
</evidence>
<feature type="region of interest" description="Disordered" evidence="8">
    <location>
        <begin position="477"/>
        <end position="529"/>
    </location>
</feature>
<evidence type="ECO:0000313" key="12">
    <source>
        <dbReference type="Proteomes" id="UP000635245"/>
    </source>
</evidence>
<feature type="transmembrane region" description="Helical" evidence="9">
    <location>
        <begin position="29"/>
        <end position="48"/>
    </location>
</feature>
<dbReference type="AlphaFoldDB" id="A0A934V4H7"/>
<dbReference type="Pfam" id="PF02706">
    <property type="entry name" value="Wzz"/>
    <property type="match status" value="1"/>
</dbReference>
<dbReference type="InterPro" id="IPR003856">
    <property type="entry name" value="LPS_length_determ_N"/>
</dbReference>
<feature type="coiled-coil region" evidence="7">
    <location>
        <begin position="192"/>
        <end position="219"/>
    </location>
</feature>
<dbReference type="PANTHER" id="PTHR32309:SF31">
    <property type="entry name" value="CAPSULAR EXOPOLYSACCHARIDE FAMILY"/>
    <property type="match status" value="1"/>
</dbReference>
<feature type="domain" description="Polysaccharide chain length determinant N-terminal" evidence="10">
    <location>
        <begin position="14"/>
        <end position="92"/>
    </location>
</feature>
<dbReference type="InterPro" id="IPR050445">
    <property type="entry name" value="Bact_polysacc_biosynth/exp"/>
</dbReference>
<organism evidence="11 12">
    <name type="scientific">Prauserella cavernicola</name>
    <dbReference type="NCBI Taxonomy" id="2800127"/>
    <lineage>
        <taxon>Bacteria</taxon>
        <taxon>Bacillati</taxon>
        <taxon>Actinomycetota</taxon>
        <taxon>Actinomycetes</taxon>
        <taxon>Pseudonocardiales</taxon>
        <taxon>Pseudonocardiaceae</taxon>
        <taxon>Prauserella</taxon>
    </lineage>
</organism>
<keyword evidence="3" id="KW-1003">Cell membrane</keyword>
<evidence type="ECO:0000259" key="10">
    <source>
        <dbReference type="Pfam" id="PF02706"/>
    </source>
</evidence>
<reference evidence="11" key="1">
    <citation type="submission" date="2020-12" db="EMBL/GenBank/DDBJ databases">
        <title>Prauserella sp. ASG 168, a novel actinomycete isolated from cave rock.</title>
        <authorList>
            <person name="Suriyachadkun C."/>
        </authorList>
    </citation>
    <scope>NUCLEOTIDE SEQUENCE</scope>
    <source>
        <strain evidence="11">ASG 168</strain>
    </source>
</reference>
<evidence type="ECO:0000256" key="3">
    <source>
        <dbReference type="ARBA" id="ARBA00022475"/>
    </source>
</evidence>
<name>A0A934V4H7_9PSEU</name>
<evidence type="ECO:0000256" key="2">
    <source>
        <dbReference type="ARBA" id="ARBA00006683"/>
    </source>
</evidence>
<evidence type="ECO:0000256" key="8">
    <source>
        <dbReference type="SAM" id="MobiDB-lite"/>
    </source>
</evidence>
<evidence type="ECO:0000256" key="1">
    <source>
        <dbReference type="ARBA" id="ARBA00004651"/>
    </source>
</evidence>
<dbReference type="RefSeq" id="WP_200316107.1">
    <property type="nucleotide sequence ID" value="NZ_JAENJH010000002.1"/>
</dbReference>
<evidence type="ECO:0000313" key="11">
    <source>
        <dbReference type="EMBL" id="MBK1784120.1"/>
    </source>
</evidence>
<comment type="subcellular location">
    <subcellularLocation>
        <location evidence="1">Cell membrane</location>
        <topology evidence="1">Multi-pass membrane protein</topology>
    </subcellularLocation>
</comment>
<keyword evidence="7" id="KW-0175">Coiled coil</keyword>